<dbReference type="GO" id="GO:0004497">
    <property type="term" value="F:monooxygenase activity"/>
    <property type="evidence" value="ECO:0007669"/>
    <property type="project" value="UniProtKB-KW"/>
</dbReference>
<evidence type="ECO:0000256" key="2">
    <source>
        <dbReference type="ARBA" id="ARBA00005179"/>
    </source>
</evidence>
<dbReference type="InterPro" id="IPR050364">
    <property type="entry name" value="Cytochrome_P450_fung"/>
</dbReference>
<organism evidence="11 12">
    <name type="scientific">Collybiopsis confluens</name>
    <dbReference type="NCBI Taxonomy" id="2823264"/>
    <lineage>
        <taxon>Eukaryota</taxon>
        <taxon>Fungi</taxon>
        <taxon>Dikarya</taxon>
        <taxon>Basidiomycota</taxon>
        <taxon>Agaricomycotina</taxon>
        <taxon>Agaricomycetes</taxon>
        <taxon>Agaricomycetidae</taxon>
        <taxon>Agaricales</taxon>
        <taxon>Marasmiineae</taxon>
        <taxon>Omphalotaceae</taxon>
        <taxon>Collybiopsis</taxon>
    </lineage>
</organism>
<dbReference type="InterPro" id="IPR002401">
    <property type="entry name" value="Cyt_P450_E_grp-I"/>
</dbReference>
<dbReference type="PANTHER" id="PTHR46300:SF7">
    <property type="entry name" value="P450, PUTATIVE (EUROFUNG)-RELATED"/>
    <property type="match status" value="1"/>
</dbReference>
<dbReference type="GO" id="GO:0005506">
    <property type="term" value="F:iron ion binding"/>
    <property type="evidence" value="ECO:0007669"/>
    <property type="project" value="InterPro"/>
</dbReference>
<evidence type="ECO:0000256" key="6">
    <source>
        <dbReference type="ARBA" id="ARBA00023002"/>
    </source>
</evidence>
<dbReference type="PROSITE" id="PS00086">
    <property type="entry name" value="CYTOCHROME_P450"/>
    <property type="match status" value="1"/>
</dbReference>
<dbReference type="Gene3D" id="1.10.630.10">
    <property type="entry name" value="Cytochrome P450"/>
    <property type="match status" value="1"/>
</dbReference>
<evidence type="ECO:0000256" key="3">
    <source>
        <dbReference type="ARBA" id="ARBA00010617"/>
    </source>
</evidence>
<evidence type="ECO:0000256" key="4">
    <source>
        <dbReference type="ARBA" id="ARBA00022617"/>
    </source>
</evidence>
<evidence type="ECO:0000313" key="11">
    <source>
        <dbReference type="EMBL" id="KAF5343400.1"/>
    </source>
</evidence>
<keyword evidence="6 10" id="KW-0560">Oxidoreductase</keyword>
<keyword evidence="5 9" id="KW-0479">Metal-binding</keyword>
<dbReference type="PANTHER" id="PTHR46300">
    <property type="entry name" value="P450, PUTATIVE (EUROFUNG)-RELATED-RELATED"/>
    <property type="match status" value="1"/>
</dbReference>
<evidence type="ECO:0008006" key="13">
    <source>
        <dbReference type="Google" id="ProtNLM"/>
    </source>
</evidence>
<dbReference type="OrthoDB" id="2789670at2759"/>
<evidence type="ECO:0000313" key="12">
    <source>
        <dbReference type="Proteomes" id="UP000518752"/>
    </source>
</evidence>
<gene>
    <name evidence="11" type="ORF">D9757_013811</name>
</gene>
<keyword evidence="7 9" id="KW-0408">Iron</keyword>
<dbReference type="InterPro" id="IPR001128">
    <property type="entry name" value="Cyt_P450"/>
</dbReference>
<dbReference type="Pfam" id="PF00067">
    <property type="entry name" value="p450"/>
    <property type="match status" value="2"/>
</dbReference>
<dbReference type="InterPro" id="IPR017972">
    <property type="entry name" value="Cyt_P450_CS"/>
</dbReference>
<evidence type="ECO:0000256" key="8">
    <source>
        <dbReference type="ARBA" id="ARBA00023033"/>
    </source>
</evidence>
<dbReference type="Proteomes" id="UP000518752">
    <property type="component" value="Unassembled WGS sequence"/>
</dbReference>
<accession>A0A8H5CKG3</accession>
<dbReference type="EMBL" id="JAACJN010000454">
    <property type="protein sequence ID" value="KAF5343400.1"/>
    <property type="molecule type" value="Genomic_DNA"/>
</dbReference>
<keyword evidence="8 10" id="KW-0503">Monooxygenase</keyword>
<reference evidence="11 12" key="1">
    <citation type="journal article" date="2020" name="ISME J.">
        <title>Uncovering the hidden diversity of litter-decomposition mechanisms in mushroom-forming fungi.</title>
        <authorList>
            <person name="Floudas D."/>
            <person name="Bentzer J."/>
            <person name="Ahren D."/>
            <person name="Johansson T."/>
            <person name="Persson P."/>
            <person name="Tunlid A."/>
        </authorList>
    </citation>
    <scope>NUCLEOTIDE SEQUENCE [LARGE SCALE GENOMIC DNA]</scope>
    <source>
        <strain evidence="11 12">CBS 406.79</strain>
    </source>
</reference>
<dbReference type="SUPFAM" id="SSF48264">
    <property type="entry name" value="Cytochrome P450"/>
    <property type="match status" value="1"/>
</dbReference>
<dbReference type="GO" id="GO:0020037">
    <property type="term" value="F:heme binding"/>
    <property type="evidence" value="ECO:0007669"/>
    <property type="project" value="InterPro"/>
</dbReference>
<feature type="binding site" description="axial binding residue" evidence="9">
    <location>
        <position position="415"/>
    </location>
    <ligand>
        <name>heme</name>
        <dbReference type="ChEBI" id="CHEBI:30413"/>
    </ligand>
    <ligandPart>
        <name>Fe</name>
        <dbReference type="ChEBI" id="CHEBI:18248"/>
    </ligandPart>
</feature>
<dbReference type="PRINTS" id="PR00463">
    <property type="entry name" value="EP450I"/>
</dbReference>
<comment type="cofactor">
    <cofactor evidence="1 9">
        <name>heme</name>
        <dbReference type="ChEBI" id="CHEBI:30413"/>
    </cofactor>
</comment>
<keyword evidence="12" id="KW-1185">Reference proteome</keyword>
<evidence type="ECO:0000256" key="5">
    <source>
        <dbReference type="ARBA" id="ARBA00022723"/>
    </source>
</evidence>
<proteinExistence type="inferred from homology"/>
<comment type="caution">
    <text evidence="11">The sequence shown here is derived from an EMBL/GenBank/DDBJ whole genome shotgun (WGS) entry which is preliminary data.</text>
</comment>
<evidence type="ECO:0000256" key="7">
    <source>
        <dbReference type="ARBA" id="ARBA00023004"/>
    </source>
</evidence>
<evidence type="ECO:0000256" key="9">
    <source>
        <dbReference type="PIRSR" id="PIRSR602401-1"/>
    </source>
</evidence>
<keyword evidence="4 9" id="KW-0349">Heme</keyword>
<dbReference type="CDD" id="cd11065">
    <property type="entry name" value="CYP64-like"/>
    <property type="match status" value="1"/>
</dbReference>
<sequence length="494" mass="55561">MSTAFILLSVTTAAFCFILYRSTRPRKLMTPPGPKPAFIIGNILQVPLTSPEEVFAQWTDNYGDIVYLKVLRQPILILNSVAAAQDLLEKRSAIYSDRPQFVLLNEMMGWQNASTHQAVEKLRPIHEKELCYLVQDLTRTPEQFSQHIRRYAAATIMKVTYGTDVRSNDDLFVRLAERAGSLTIQSGTPAASLVDYIPALKYIPTWAPWADFKRNARIVKEAVDSMFNIPYEMVKSQMISGTVFPCMTSRLMEACGGASGVDSLSPEDEEDIKGVAGTMYAAAEDTTVSIISTFFLAMVLHPEVFQKAQTEMDNVVGTNKLPTFEDRDSLPYLECVFKEVCRWNPAVPLGLPHRLMVDDVYRGYHIPKGTTILANIYAILQNCSQSSVFRPERYIEDPDLLDPRDVIFGFGRRRCPGRHFGERSVWLSIAAIVSTLNISKAKDVLGNDITPEMKVVPGFVRHPVDFKCNILPRRENVEQTVELSLANVLRAYSM</sequence>
<comment type="pathway">
    <text evidence="2">Secondary metabolite biosynthesis.</text>
</comment>
<name>A0A8H5CKG3_9AGAR</name>
<evidence type="ECO:0000256" key="1">
    <source>
        <dbReference type="ARBA" id="ARBA00001971"/>
    </source>
</evidence>
<comment type="similarity">
    <text evidence="3 10">Belongs to the cytochrome P450 family.</text>
</comment>
<protein>
    <recommendedName>
        <fullName evidence="13">Cytochrome P450</fullName>
    </recommendedName>
</protein>
<dbReference type="GO" id="GO:0016705">
    <property type="term" value="F:oxidoreductase activity, acting on paired donors, with incorporation or reduction of molecular oxygen"/>
    <property type="evidence" value="ECO:0007669"/>
    <property type="project" value="InterPro"/>
</dbReference>
<dbReference type="InterPro" id="IPR036396">
    <property type="entry name" value="Cyt_P450_sf"/>
</dbReference>
<evidence type="ECO:0000256" key="10">
    <source>
        <dbReference type="RuleBase" id="RU000461"/>
    </source>
</evidence>
<dbReference type="AlphaFoldDB" id="A0A8H5CKG3"/>